<dbReference type="KEGG" id="ptq:P700755_001751"/>
<reference evidence="1" key="1">
    <citation type="submission" date="2006-03" db="EMBL/GenBank/DDBJ databases">
        <authorList>
            <person name="Bowman J."/>
            <person name="Ferriera S."/>
            <person name="Johnson J."/>
            <person name="Kravitz S."/>
            <person name="Halpern A."/>
            <person name="Remington K."/>
            <person name="Beeson K."/>
            <person name="Tran B."/>
            <person name="Rogers Y.-H."/>
            <person name="Friedman R."/>
            <person name="Venter J.C."/>
        </authorList>
    </citation>
    <scope>NUCLEOTIDE SEQUENCE [LARGE SCALE GENOMIC DNA]</scope>
    <source>
        <strain evidence="1">ATCC 700755</strain>
    </source>
</reference>
<proteinExistence type="predicted"/>
<keyword evidence="2" id="KW-1185">Reference proteome</keyword>
<organism evidence="1 2">
    <name type="scientific">Psychroflexus torquis (strain ATCC 700755 / CIP 106069 / ACAM 623)</name>
    <dbReference type="NCBI Taxonomy" id="313595"/>
    <lineage>
        <taxon>Bacteria</taxon>
        <taxon>Pseudomonadati</taxon>
        <taxon>Bacteroidota</taxon>
        <taxon>Flavobacteriia</taxon>
        <taxon>Flavobacteriales</taxon>
        <taxon>Flavobacteriaceae</taxon>
        <taxon>Psychroflexus</taxon>
    </lineage>
</organism>
<evidence type="ECO:0000313" key="1">
    <source>
        <dbReference type="EMBL" id="AFU68601.1"/>
    </source>
</evidence>
<dbReference type="EMBL" id="CP003879">
    <property type="protein sequence ID" value="AFU68601.1"/>
    <property type="molecule type" value="Genomic_DNA"/>
</dbReference>
<sequence>MVIWTCQALAKQSQIELSAALLNEQQIIKVGFTATGKPQLHSAPTILLNCFLKQFRLCWQKFINT</sequence>
<name>K4IHR5_PSYTT</name>
<gene>
    <name evidence="1" type="ordered locus">P700755_001751</name>
</gene>
<dbReference type="HOGENOM" id="CLU_2846672_0_0_10"/>
<dbReference type="AlphaFoldDB" id="K4IHR5"/>
<protein>
    <submittedName>
        <fullName evidence="1">Uncharacterized protein</fullName>
    </submittedName>
</protein>
<dbReference type="Proteomes" id="UP000008514">
    <property type="component" value="Chromosome"/>
</dbReference>
<accession>K4IHR5</accession>
<reference evidence="1" key="2">
    <citation type="submission" date="2012-09" db="EMBL/GenBank/DDBJ databases">
        <title>The complete sequence of Psychroflexus torquis an extreme psychrophile from sea-ice that is stimulated by light.</title>
        <authorList>
            <person name="Feng S."/>
            <person name="Powell S.M."/>
            <person name="Bowman J.P."/>
        </authorList>
    </citation>
    <scope>NUCLEOTIDE SEQUENCE [LARGE SCALE GENOMIC DNA]</scope>
    <source>
        <strain evidence="1">ATCC 700755</strain>
    </source>
</reference>
<evidence type="ECO:0000313" key="2">
    <source>
        <dbReference type="Proteomes" id="UP000008514"/>
    </source>
</evidence>